<gene>
    <name evidence="2" type="ORF">MATL_G00225420</name>
</gene>
<evidence type="ECO:0000313" key="3">
    <source>
        <dbReference type="Proteomes" id="UP001046870"/>
    </source>
</evidence>
<proteinExistence type="predicted"/>
<evidence type="ECO:0000313" key="2">
    <source>
        <dbReference type="EMBL" id="KAG7458891.1"/>
    </source>
</evidence>
<dbReference type="AlphaFoldDB" id="A0A9D3PHX1"/>
<dbReference type="Proteomes" id="UP001046870">
    <property type="component" value="Chromosome 20"/>
</dbReference>
<evidence type="ECO:0000256" key="1">
    <source>
        <dbReference type="SAM" id="MobiDB-lite"/>
    </source>
</evidence>
<sequence>MPSRKKKHPREPPGLAGAADRARRLVAPRRTCKWMASSPAPAKQKVKWREDLQQFRRSRWISKKALLGCLLVRRVRGWASPAAKGTGAPLGFALTRALTCGVSLTGPCVSSSASALL</sequence>
<protein>
    <submittedName>
        <fullName evidence="2">Uncharacterized protein</fullName>
    </submittedName>
</protein>
<name>A0A9D3PHX1_MEGAT</name>
<feature type="region of interest" description="Disordered" evidence="1">
    <location>
        <begin position="1"/>
        <end position="22"/>
    </location>
</feature>
<accession>A0A9D3PHX1</accession>
<reference evidence="2" key="1">
    <citation type="submission" date="2021-01" db="EMBL/GenBank/DDBJ databases">
        <authorList>
            <person name="Zahm M."/>
            <person name="Roques C."/>
            <person name="Cabau C."/>
            <person name="Klopp C."/>
            <person name="Donnadieu C."/>
            <person name="Jouanno E."/>
            <person name="Lampietro C."/>
            <person name="Louis A."/>
            <person name="Herpin A."/>
            <person name="Echchiki A."/>
            <person name="Berthelot C."/>
            <person name="Parey E."/>
            <person name="Roest-Crollius H."/>
            <person name="Braasch I."/>
            <person name="Postlethwait J."/>
            <person name="Bobe J."/>
            <person name="Montfort J."/>
            <person name="Bouchez O."/>
            <person name="Begum T."/>
            <person name="Mejri S."/>
            <person name="Adams A."/>
            <person name="Chen W.-J."/>
            <person name="Guiguen Y."/>
        </authorList>
    </citation>
    <scope>NUCLEOTIDE SEQUENCE</scope>
    <source>
        <strain evidence="2">YG-15Mar2019-1</strain>
        <tissue evidence="2">Brain</tissue>
    </source>
</reference>
<dbReference type="EMBL" id="JAFDVH010000020">
    <property type="protein sequence ID" value="KAG7458891.1"/>
    <property type="molecule type" value="Genomic_DNA"/>
</dbReference>
<comment type="caution">
    <text evidence="2">The sequence shown here is derived from an EMBL/GenBank/DDBJ whole genome shotgun (WGS) entry which is preliminary data.</text>
</comment>
<organism evidence="2 3">
    <name type="scientific">Megalops atlanticus</name>
    <name type="common">Tarpon</name>
    <name type="synonym">Clupea gigantea</name>
    <dbReference type="NCBI Taxonomy" id="7932"/>
    <lineage>
        <taxon>Eukaryota</taxon>
        <taxon>Metazoa</taxon>
        <taxon>Chordata</taxon>
        <taxon>Craniata</taxon>
        <taxon>Vertebrata</taxon>
        <taxon>Euteleostomi</taxon>
        <taxon>Actinopterygii</taxon>
        <taxon>Neopterygii</taxon>
        <taxon>Teleostei</taxon>
        <taxon>Elopiformes</taxon>
        <taxon>Megalopidae</taxon>
        <taxon>Megalops</taxon>
    </lineage>
</organism>
<keyword evidence="3" id="KW-1185">Reference proteome</keyword>